<dbReference type="SUPFAM" id="SSF57196">
    <property type="entry name" value="EGF/Laminin"/>
    <property type="match status" value="1"/>
</dbReference>
<proteinExistence type="predicted"/>
<dbReference type="EMBL" id="BPLR01005301">
    <property type="protein sequence ID" value="GIY01332.1"/>
    <property type="molecule type" value="Genomic_DNA"/>
</dbReference>
<dbReference type="CDD" id="cd00054">
    <property type="entry name" value="EGF_CA"/>
    <property type="match status" value="1"/>
</dbReference>
<gene>
    <name evidence="3" type="ORF">CEXT_491721</name>
</gene>
<dbReference type="AlphaFoldDB" id="A0AAV4PYW2"/>
<dbReference type="PROSITE" id="PS00022">
    <property type="entry name" value="EGF_1"/>
    <property type="match status" value="1"/>
</dbReference>
<evidence type="ECO:0000256" key="1">
    <source>
        <dbReference type="PROSITE-ProRule" id="PRU00076"/>
    </source>
</evidence>
<keyword evidence="1" id="KW-0245">EGF-like domain</keyword>
<dbReference type="PROSITE" id="PS50026">
    <property type="entry name" value="EGF_3"/>
    <property type="match status" value="1"/>
</dbReference>
<accession>A0AAV4PYW2</accession>
<name>A0AAV4PYW2_CAEEX</name>
<reference evidence="3 4" key="1">
    <citation type="submission" date="2021-06" db="EMBL/GenBank/DDBJ databases">
        <title>Caerostris extrusa draft genome.</title>
        <authorList>
            <person name="Kono N."/>
            <person name="Arakawa K."/>
        </authorList>
    </citation>
    <scope>NUCLEOTIDE SEQUENCE [LARGE SCALE GENOMIC DNA]</scope>
</reference>
<sequence>MGYGYECRCHEGYTGSRCEKKIQPELGNQTLRWVIQVSLQVLENSLGILIPEDVSRLASKEVVAVEDSGEMELRLLKIHLELNLQSLLSACSDQLL</sequence>
<dbReference type="Gene3D" id="2.10.25.10">
    <property type="entry name" value="Laminin"/>
    <property type="match status" value="1"/>
</dbReference>
<organism evidence="3 4">
    <name type="scientific">Caerostris extrusa</name>
    <name type="common">Bark spider</name>
    <name type="synonym">Caerostris bankana</name>
    <dbReference type="NCBI Taxonomy" id="172846"/>
    <lineage>
        <taxon>Eukaryota</taxon>
        <taxon>Metazoa</taxon>
        <taxon>Ecdysozoa</taxon>
        <taxon>Arthropoda</taxon>
        <taxon>Chelicerata</taxon>
        <taxon>Arachnida</taxon>
        <taxon>Araneae</taxon>
        <taxon>Araneomorphae</taxon>
        <taxon>Entelegynae</taxon>
        <taxon>Araneoidea</taxon>
        <taxon>Araneidae</taxon>
        <taxon>Caerostris</taxon>
    </lineage>
</organism>
<feature type="domain" description="EGF-like" evidence="2">
    <location>
        <begin position="1"/>
        <end position="19"/>
    </location>
</feature>
<comment type="caution">
    <text evidence="1">Lacks conserved residue(s) required for the propagation of feature annotation.</text>
</comment>
<evidence type="ECO:0000313" key="3">
    <source>
        <dbReference type="EMBL" id="GIY01332.1"/>
    </source>
</evidence>
<keyword evidence="4" id="KW-1185">Reference proteome</keyword>
<dbReference type="InterPro" id="IPR000742">
    <property type="entry name" value="EGF"/>
</dbReference>
<evidence type="ECO:0000259" key="2">
    <source>
        <dbReference type="PROSITE" id="PS50026"/>
    </source>
</evidence>
<feature type="disulfide bond" evidence="1">
    <location>
        <begin position="9"/>
        <end position="18"/>
    </location>
</feature>
<protein>
    <recommendedName>
        <fullName evidence="2">EGF-like domain-containing protein</fullName>
    </recommendedName>
</protein>
<dbReference type="Proteomes" id="UP001054945">
    <property type="component" value="Unassembled WGS sequence"/>
</dbReference>
<comment type="caution">
    <text evidence="3">The sequence shown here is derived from an EMBL/GenBank/DDBJ whole genome shotgun (WGS) entry which is preliminary data.</text>
</comment>
<keyword evidence="1" id="KW-1015">Disulfide bond</keyword>
<evidence type="ECO:0000313" key="4">
    <source>
        <dbReference type="Proteomes" id="UP001054945"/>
    </source>
</evidence>
<dbReference type="PROSITE" id="PS01186">
    <property type="entry name" value="EGF_2"/>
    <property type="match status" value="1"/>
</dbReference>